<evidence type="ECO:0000313" key="2">
    <source>
        <dbReference type="Proteomes" id="UP001060215"/>
    </source>
</evidence>
<organism evidence="1 2">
    <name type="scientific">Camellia lanceoleosa</name>
    <dbReference type="NCBI Taxonomy" id="1840588"/>
    <lineage>
        <taxon>Eukaryota</taxon>
        <taxon>Viridiplantae</taxon>
        <taxon>Streptophyta</taxon>
        <taxon>Embryophyta</taxon>
        <taxon>Tracheophyta</taxon>
        <taxon>Spermatophyta</taxon>
        <taxon>Magnoliopsida</taxon>
        <taxon>eudicotyledons</taxon>
        <taxon>Gunneridae</taxon>
        <taxon>Pentapetalae</taxon>
        <taxon>asterids</taxon>
        <taxon>Ericales</taxon>
        <taxon>Theaceae</taxon>
        <taxon>Camellia</taxon>
    </lineage>
</organism>
<protein>
    <submittedName>
        <fullName evidence="1">Tetraspanin-10</fullName>
    </submittedName>
</protein>
<comment type="caution">
    <text evidence="1">The sequence shown here is derived from an EMBL/GenBank/DDBJ whole genome shotgun (WGS) entry which is preliminary data.</text>
</comment>
<proteinExistence type="predicted"/>
<reference evidence="1 2" key="1">
    <citation type="journal article" date="2022" name="Plant J.">
        <title>Chromosome-level genome of Camellia lanceoleosa provides a valuable resource for understanding genome evolution and self-incompatibility.</title>
        <authorList>
            <person name="Gong W."/>
            <person name="Xiao S."/>
            <person name="Wang L."/>
            <person name="Liao Z."/>
            <person name="Chang Y."/>
            <person name="Mo W."/>
            <person name="Hu G."/>
            <person name="Li W."/>
            <person name="Zhao G."/>
            <person name="Zhu H."/>
            <person name="Hu X."/>
            <person name="Ji K."/>
            <person name="Xiang X."/>
            <person name="Song Q."/>
            <person name="Yuan D."/>
            <person name="Jin S."/>
            <person name="Zhang L."/>
        </authorList>
    </citation>
    <scope>NUCLEOTIDE SEQUENCE [LARGE SCALE GENOMIC DNA]</scope>
    <source>
        <strain evidence="1">SQ_2022a</strain>
    </source>
</reference>
<keyword evidence="2" id="KW-1185">Reference proteome</keyword>
<sequence length="196" mass="22444">LPTQQTHQDATYTTNGFPTQGIGHYIGLSRMIMQLKAVWNALLIGFLCSSSSHDSNMVGVYLSPFKLVLLICLAIFTHYFGAVFGSKTMNGSGQYDMNDKWLGQIKLKKCLIKQTNKNKIRRMSFALFMIFFFFEKKFLSFEYFLLLWTLKQYKLAKLTPIEAGCCRPPSEAGVAQYMKTEWRVVAIFNVVLFVVL</sequence>
<accession>A0ACC0FIY7</accession>
<evidence type="ECO:0000313" key="1">
    <source>
        <dbReference type="EMBL" id="KAI7988783.1"/>
    </source>
</evidence>
<name>A0ACC0FIY7_9ERIC</name>
<dbReference type="Proteomes" id="UP001060215">
    <property type="component" value="Chromosome 14"/>
</dbReference>
<dbReference type="EMBL" id="CM045771">
    <property type="protein sequence ID" value="KAI7988783.1"/>
    <property type="molecule type" value="Genomic_DNA"/>
</dbReference>
<feature type="non-terminal residue" evidence="1">
    <location>
        <position position="1"/>
    </location>
</feature>
<gene>
    <name evidence="1" type="ORF">LOK49_LG13G01223</name>
</gene>